<dbReference type="RefSeq" id="WP_131997936.1">
    <property type="nucleotide sequence ID" value="NZ_SLWQ01000005.1"/>
</dbReference>
<keyword evidence="1" id="KW-0378">Hydrolase</keyword>
<dbReference type="AlphaFoldDB" id="A0A4R2I7Q8"/>
<dbReference type="PROSITE" id="PS51257">
    <property type="entry name" value="PROKAR_LIPOPROTEIN"/>
    <property type="match status" value="1"/>
</dbReference>
<comment type="caution">
    <text evidence="1">The sequence shown here is derived from an EMBL/GenBank/DDBJ whole genome shotgun (WGS) entry which is preliminary data.</text>
</comment>
<evidence type="ECO:0000313" key="2">
    <source>
        <dbReference type="Proteomes" id="UP000294862"/>
    </source>
</evidence>
<organism evidence="1 2">
    <name type="scientific">Dokdonella fugitiva</name>
    <dbReference type="NCBI Taxonomy" id="328517"/>
    <lineage>
        <taxon>Bacteria</taxon>
        <taxon>Pseudomonadati</taxon>
        <taxon>Pseudomonadota</taxon>
        <taxon>Gammaproteobacteria</taxon>
        <taxon>Lysobacterales</taxon>
        <taxon>Rhodanobacteraceae</taxon>
        <taxon>Dokdonella</taxon>
    </lineage>
</organism>
<keyword evidence="2" id="KW-1185">Reference proteome</keyword>
<name>A0A4R2I7Q8_9GAMM</name>
<dbReference type="Proteomes" id="UP000294862">
    <property type="component" value="Unassembled WGS sequence"/>
</dbReference>
<keyword evidence="1" id="KW-0031">Aminopeptidase</keyword>
<dbReference type="EMBL" id="SLWQ01000005">
    <property type="protein sequence ID" value="TCO40373.1"/>
    <property type="molecule type" value="Genomic_DNA"/>
</dbReference>
<protein>
    <submittedName>
        <fullName evidence="1">Putative aminopeptidase</fullName>
    </submittedName>
</protein>
<dbReference type="Pfam" id="PF10023">
    <property type="entry name" value="Aminopep"/>
    <property type="match status" value="1"/>
</dbReference>
<proteinExistence type="predicted"/>
<dbReference type="GO" id="GO:0004177">
    <property type="term" value="F:aminopeptidase activity"/>
    <property type="evidence" value="ECO:0007669"/>
    <property type="project" value="UniProtKB-KW"/>
</dbReference>
<evidence type="ECO:0000313" key="1">
    <source>
        <dbReference type="EMBL" id="TCO40373.1"/>
    </source>
</evidence>
<gene>
    <name evidence="1" type="ORF">EV148_105168</name>
</gene>
<sequence length="359" mass="40071">MRRIARGTATWLVRCGLLLAVTATAGCGALRYYAHVVHGQAQLLAAREPIERAIADTRLDATVRERLRGALAARRFASDRLGLPRNRSYASYVQLDRPYVTWSVFAAPEFSVEPLTHCFPFAGCVAYLGYFDHDHAERAAAALQAQGYDTAVRGVAAYSTLGWFADPIVSSMLRGGQDELDRVIFHELAHQKLYVPGDTAFNESYASFVAEQGLREWRVTNGRPTGTRDASHEDGFTRLVLDLRERLRVLYASSRDAAAKRAGKAAEIDAFRRRYVELRDREWNGGHGYDAWVAAPINNASLVPFGLYDRWVGAFAMLYAQGGGWDAFHARVRELARLDHDRRERRLAALEDAGAAHSR</sequence>
<dbReference type="PIRSF" id="PIRSF029285">
    <property type="entry name" value="Aminopept"/>
    <property type="match status" value="1"/>
</dbReference>
<dbReference type="OrthoDB" id="357991at2"/>
<reference evidence="1 2" key="1">
    <citation type="journal article" date="2015" name="Stand. Genomic Sci.">
        <title>Genomic Encyclopedia of Bacterial and Archaeal Type Strains, Phase III: the genomes of soil and plant-associated and newly described type strains.</title>
        <authorList>
            <person name="Whitman W.B."/>
            <person name="Woyke T."/>
            <person name="Klenk H.P."/>
            <person name="Zhou Y."/>
            <person name="Lilburn T.G."/>
            <person name="Beck B.J."/>
            <person name="De Vos P."/>
            <person name="Vandamme P."/>
            <person name="Eisen J.A."/>
            <person name="Garrity G."/>
            <person name="Hugenholtz P."/>
            <person name="Kyrpides N.C."/>
        </authorList>
    </citation>
    <scope>NUCLEOTIDE SEQUENCE [LARGE SCALE GENOMIC DNA]</scope>
    <source>
        <strain evidence="1 2">A3</strain>
    </source>
</reference>
<keyword evidence="1" id="KW-0645">Protease</keyword>
<dbReference type="InterPro" id="IPR014553">
    <property type="entry name" value="Aminopept"/>
</dbReference>
<accession>A0A4R2I7Q8</accession>